<reference evidence="8" key="1">
    <citation type="submission" date="2021-01" db="EMBL/GenBank/DDBJ databases">
        <authorList>
            <person name="Corre E."/>
            <person name="Pelletier E."/>
            <person name="Niang G."/>
            <person name="Scheremetjew M."/>
            <person name="Finn R."/>
            <person name="Kale V."/>
            <person name="Holt S."/>
            <person name="Cochrane G."/>
            <person name="Meng A."/>
            <person name="Brown T."/>
            <person name="Cohen L."/>
        </authorList>
    </citation>
    <scope>NUCLEOTIDE SEQUENCE</scope>
    <source>
        <strain evidence="8">MM31A-1</strain>
    </source>
</reference>
<dbReference type="GO" id="GO:0005634">
    <property type="term" value="C:nucleus"/>
    <property type="evidence" value="ECO:0007669"/>
    <property type="project" value="UniProtKB-SubCell"/>
</dbReference>
<dbReference type="Gene3D" id="3.40.50.150">
    <property type="entry name" value="Vaccinia Virus protein VP39"/>
    <property type="match status" value="1"/>
</dbReference>
<dbReference type="GO" id="GO:0008757">
    <property type="term" value="F:S-adenosylmethionine-dependent methyltransferase activity"/>
    <property type="evidence" value="ECO:0007669"/>
    <property type="project" value="TreeGrafter"/>
</dbReference>
<dbReference type="GO" id="GO:0003676">
    <property type="term" value="F:nucleic acid binding"/>
    <property type="evidence" value="ECO:0007669"/>
    <property type="project" value="InterPro"/>
</dbReference>
<gene>
    <name evidence="8" type="ORF">CDEB00056_LOCUS23917</name>
</gene>
<evidence type="ECO:0000256" key="5">
    <source>
        <dbReference type="ARBA" id="ARBA00022691"/>
    </source>
</evidence>
<evidence type="ECO:0000313" key="8">
    <source>
        <dbReference type="EMBL" id="CAE0479064.1"/>
    </source>
</evidence>
<dbReference type="InterPro" id="IPR052190">
    <property type="entry name" value="Euk-Arch_PrmC-MTase"/>
</dbReference>
<evidence type="ECO:0000256" key="3">
    <source>
        <dbReference type="ARBA" id="ARBA00022603"/>
    </source>
</evidence>
<dbReference type="SUPFAM" id="SSF53335">
    <property type="entry name" value="S-adenosyl-L-methionine-dependent methyltransferases"/>
    <property type="match status" value="1"/>
</dbReference>
<dbReference type="InterPro" id="IPR002052">
    <property type="entry name" value="DNA_methylase_N6_adenine_CS"/>
</dbReference>
<dbReference type="PROSITE" id="PS00092">
    <property type="entry name" value="N6_MTASE"/>
    <property type="match status" value="1"/>
</dbReference>
<keyword evidence="6" id="KW-0539">Nucleus</keyword>
<dbReference type="GO" id="GO:0035657">
    <property type="term" value="C:eRF1 methyltransferase complex"/>
    <property type="evidence" value="ECO:0007669"/>
    <property type="project" value="TreeGrafter"/>
</dbReference>
<evidence type="ECO:0000256" key="2">
    <source>
        <dbReference type="ARBA" id="ARBA00006149"/>
    </source>
</evidence>
<dbReference type="InterPro" id="IPR007848">
    <property type="entry name" value="Small_mtfrase_dom"/>
</dbReference>
<dbReference type="Pfam" id="PF05175">
    <property type="entry name" value="MTS"/>
    <property type="match status" value="1"/>
</dbReference>
<dbReference type="FunFam" id="3.40.50.150:FF:000077">
    <property type="entry name" value="HemK methyltransferase family member 2"/>
    <property type="match status" value="1"/>
</dbReference>
<keyword evidence="5" id="KW-0949">S-adenosyl-L-methionine</keyword>
<organism evidence="8">
    <name type="scientific">Chaetoceros debilis</name>
    <dbReference type="NCBI Taxonomy" id="122233"/>
    <lineage>
        <taxon>Eukaryota</taxon>
        <taxon>Sar</taxon>
        <taxon>Stramenopiles</taxon>
        <taxon>Ochrophyta</taxon>
        <taxon>Bacillariophyta</taxon>
        <taxon>Coscinodiscophyceae</taxon>
        <taxon>Chaetocerotophycidae</taxon>
        <taxon>Chaetocerotales</taxon>
        <taxon>Chaetocerotaceae</taxon>
        <taxon>Chaetoceros</taxon>
    </lineage>
</organism>
<keyword evidence="4" id="KW-0808">Transferase</keyword>
<keyword evidence="3" id="KW-0489">Methyltransferase</keyword>
<dbReference type="CDD" id="cd02440">
    <property type="entry name" value="AdoMet_MTases"/>
    <property type="match status" value="1"/>
</dbReference>
<evidence type="ECO:0000256" key="1">
    <source>
        <dbReference type="ARBA" id="ARBA00004123"/>
    </source>
</evidence>
<dbReference type="GO" id="GO:0008276">
    <property type="term" value="F:protein methyltransferase activity"/>
    <property type="evidence" value="ECO:0007669"/>
    <property type="project" value="TreeGrafter"/>
</dbReference>
<sequence length="262" mass="29503">MAEMHPLRSDDQIPSESFSCLNQEAVKLAQSCEQTTVPSLDHLRMSDYNVVYEPSDDTFLMLDALAHEFDNENLKRMKNVKYVLELGCGTGVSTIFLGMLMKKAKLDPKVGARLFATDINQDALRVTRETAEANEILDILETHQCDLATPLLKELEHKCDVIIFNPPYVPTPDDEVGSDGIEASWAGGKDGRVVFDRAVPQIARLLSWPHGTAYIIAVDDNKPEEIASLMMREYGIIVKPFFRRRARNEFLSVLKCTLSRKL</sequence>
<accession>A0A7S3VG84</accession>
<comment type="similarity">
    <text evidence="2">Belongs to the eukaryotic/archaeal PrmC-related family.</text>
</comment>
<dbReference type="EMBL" id="HBIO01031212">
    <property type="protein sequence ID" value="CAE0479064.1"/>
    <property type="molecule type" value="Transcribed_RNA"/>
</dbReference>
<feature type="domain" description="Methyltransferase small" evidence="7">
    <location>
        <begin position="77"/>
        <end position="169"/>
    </location>
</feature>
<protein>
    <recommendedName>
        <fullName evidence="7">Methyltransferase small domain-containing protein</fullName>
    </recommendedName>
</protein>
<dbReference type="GO" id="GO:0032259">
    <property type="term" value="P:methylation"/>
    <property type="evidence" value="ECO:0007669"/>
    <property type="project" value="UniProtKB-KW"/>
</dbReference>
<evidence type="ECO:0000256" key="6">
    <source>
        <dbReference type="ARBA" id="ARBA00023242"/>
    </source>
</evidence>
<name>A0A7S3VG84_9STRA</name>
<comment type="subcellular location">
    <subcellularLocation>
        <location evidence="1">Nucleus</location>
    </subcellularLocation>
</comment>
<dbReference type="PANTHER" id="PTHR45875">
    <property type="entry name" value="METHYLTRANSFERASE N6AMT1"/>
    <property type="match status" value="1"/>
</dbReference>
<evidence type="ECO:0000256" key="4">
    <source>
        <dbReference type="ARBA" id="ARBA00022679"/>
    </source>
</evidence>
<evidence type="ECO:0000259" key="7">
    <source>
        <dbReference type="Pfam" id="PF05175"/>
    </source>
</evidence>
<proteinExistence type="inferred from homology"/>
<dbReference type="InterPro" id="IPR029063">
    <property type="entry name" value="SAM-dependent_MTases_sf"/>
</dbReference>
<dbReference type="AlphaFoldDB" id="A0A7S3VG84"/>
<dbReference type="PANTHER" id="PTHR45875:SF1">
    <property type="entry name" value="METHYLTRANSFERASE N6AMT1"/>
    <property type="match status" value="1"/>
</dbReference>